<gene>
    <name evidence="1" type="ORF">ACFORO_28220</name>
</gene>
<comment type="caution">
    <text evidence="1">The sequence shown here is derived from an EMBL/GenBank/DDBJ whole genome shotgun (WGS) entry which is preliminary data.</text>
</comment>
<reference evidence="2" key="1">
    <citation type="journal article" date="2019" name="Int. J. Syst. Evol. Microbiol.">
        <title>The Global Catalogue of Microorganisms (GCM) 10K type strain sequencing project: providing services to taxonomists for standard genome sequencing and annotation.</title>
        <authorList>
            <consortium name="The Broad Institute Genomics Platform"/>
            <consortium name="The Broad Institute Genome Sequencing Center for Infectious Disease"/>
            <person name="Wu L."/>
            <person name="Ma J."/>
        </authorList>
    </citation>
    <scope>NUCLEOTIDE SEQUENCE [LARGE SCALE GENOMIC DNA]</scope>
    <source>
        <strain evidence="2">CGMCC 4.7682</strain>
    </source>
</reference>
<organism evidence="1 2">
    <name type="scientific">Amycolatopsis halotolerans</name>
    <dbReference type="NCBI Taxonomy" id="330083"/>
    <lineage>
        <taxon>Bacteria</taxon>
        <taxon>Bacillati</taxon>
        <taxon>Actinomycetota</taxon>
        <taxon>Actinomycetes</taxon>
        <taxon>Pseudonocardiales</taxon>
        <taxon>Pseudonocardiaceae</taxon>
        <taxon>Amycolatopsis</taxon>
    </lineage>
</organism>
<accession>A0ABV7QLM3</accession>
<evidence type="ECO:0008006" key="3">
    <source>
        <dbReference type="Google" id="ProtNLM"/>
    </source>
</evidence>
<evidence type="ECO:0000313" key="1">
    <source>
        <dbReference type="EMBL" id="MFC3514083.1"/>
    </source>
</evidence>
<dbReference type="RefSeq" id="WP_377873749.1">
    <property type="nucleotide sequence ID" value="NZ_JBHMAY010000059.1"/>
</dbReference>
<dbReference type="Proteomes" id="UP001595764">
    <property type="component" value="Unassembled WGS sequence"/>
</dbReference>
<evidence type="ECO:0000313" key="2">
    <source>
        <dbReference type="Proteomes" id="UP001595764"/>
    </source>
</evidence>
<proteinExistence type="predicted"/>
<dbReference type="EMBL" id="JBHRWI010000033">
    <property type="protein sequence ID" value="MFC3514083.1"/>
    <property type="molecule type" value="Genomic_DNA"/>
</dbReference>
<keyword evidence="2" id="KW-1185">Reference proteome</keyword>
<sequence length="202" mass="22409">MDKRESAVMREAVLAVLQEFCCPLSTTELSVLVRARDGLEVSPGEIEQLVELDKREFDAVGDEAGVWLCPGLEPPDLYPDTDFLTRSDWPLPIRLVDFTSETKRRLWLLRMLADQVLVRLGERGDPAVFGELFADLVSALPAETRSSRLGQTVRVDVTDEGRVEAVRELAEDEYALLANPGAEEPVGAARLSRRERVFGAVG</sequence>
<name>A0ABV7QLM3_9PSEU</name>
<protein>
    <recommendedName>
        <fullName evidence="3">SMC-Scp complex subunit ScpB</fullName>
    </recommendedName>
</protein>